<organism evidence="1 2">
    <name type="scientific">Entomophthora muscae</name>
    <dbReference type="NCBI Taxonomy" id="34485"/>
    <lineage>
        <taxon>Eukaryota</taxon>
        <taxon>Fungi</taxon>
        <taxon>Fungi incertae sedis</taxon>
        <taxon>Zoopagomycota</taxon>
        <taxon>Entomophthoromycotina</taxon>
        <taxon>Entomophthoromycetes</taxon>
        <taxon>Entomophthorales</taxon>
        <taxon>Entomophthoraceae</taxon>
        <taxon>Entomophthora</taxon>
    </lineage>
</organism>
<reference evidence="1" key="1">
    <citation type="submission" date="2022-04" db="EMBL/GenBank/DDBJ databases">
        <title>Genome of the entomopathogenic fungus Entomophthora muscae.</title>
        <authorList>
            <person name="Elya C."/>
            <person name="Lovett B.R."/>
            <person name="Lee E."/>
            <person name="Macias A.M."/>
            <person name="Hajek A.E."/>
            <person name="De Bivort B.L."/>
            <person name="Kasson M.T."/>
            <person name="De Fine Licht H.H."/>
            <person name="Stajich J.E."/>
        </authorList>
    </citation>
    <scope>NUCLEOTIDE SEQUENCE</scope>
    <source>
        <strain evidence="1">Berkeley</strain>
    </source>
</reference>
<name>A0ACC2RLY6_9FUNG</name>
<proteinExistence type="predicted"/>
<comment type="caution">
    <text evidence="1">The sequence shown here is derived from an EMBL/GenBank/DDBJ whole genome shotgun (WGS) entry which is preliminary data.</text>
</comment>
<sequence length="54" mass="5950">MPPEKESPTIPHNMPAFPETTPKHTTWVLSGMALIGLNAYILQLSSMSSLWTPV</sequence>
<dbReference type="Proteomes" id="UP001165960">
    <property type="component" value="Unassembled WGS sequence"/>
</dbReference>
<dbReference type="EMBL" id="QTSX02007122">
    <property type="protein sequence ID" value="KAJ9051118.1"/>
    <property type="molecule type" value="Genomic_DNA"/>
</dbReference>
<accession>A0ACC2RLY6</accession>
<evidence type="ECO:0000313" key="1">
    <source>
        <dbReference type="EMBL" id="KAJ9051118.1"/>
    </source>
</evidence>
<gene>
    <name evidence="1" type="ORF">DSO57_1007546</name>
</gene>
<evidence type="ECO:0000313" key="2">
    <source>
        <dbReference type="Proteomes" id="UP001165960"/>
    </source>
</evidence>
<keyword evidence="2" id="KW-1185">Reference proteome</keyword>
<protein>
    <submittedName>
        <fullName evidence="1">Uncharacterized protein</fullName>
    </submittedName>
</protein>